<accession>W1X656</accession>
<dbReference type="InterPro" id="IPR036458">
    <property type="entry name" value="Na:dicarbo_symporter_sf"/>
</dbReference>
<sequence>MKKISLTTMILLALVLGMIIGVVINNTASPETAKLYAQEISIFTTIFLRLIKMIIAPLVVSTLVVGIAKMGDAKALGRIFSKTLFLFICASLLSIALGLITVNFFMPGTGINFVAHGAETTGVVASEPFTLK</sequence>
<keyword evidence="4 7" id="KW-0812">Transmembrane</keyword>
<dbReference type="AlphaFoldDB" id="W1X656"/>
<dbReference type="PRINTS" id="PR00173">
    <property type="entry name" value="EDTRNSPORT"/>
</dbReference>
<dbReference type="Proteomes" id="UP000018853">
    <property type="component" value="Unassembled WGS sequence"/>
</dbReference>
<feature type="transmembrane region" description="Helical" evidence="7">
    <location>
        <begin position="83"/>
        <end position="106"/>
    </location>
</feature>
<dbReference type="GO" id="GO:0015293">
    <property type="term" value="F:symporter activity"/>
    <property type="evidence" value="ECO:0007669"/>
    <property type="project" value="UniProtKB-KW"/>
</dbReference>
<protein>
    <submittedName>
        <fullName evidence="8">Sodium:dicarboxylate symporter</fullName>
    </submittedName>
</protein>
<evidence type="ECO:0000256" key="2">
    <source>
        <dbReference type="ARBA" id="ARBA00022448"/>
    </source>
</evidence>
<reference evidence="8 9" key="1">
    <citation type="submission" date="2013-12" db="EMBL/GenBank/DDBJ databases">
        <title>A Varibaculum cambriense genome reconstructed from a premature infant gut community with otherwise low bacterial novelty that shifts toward anaerobic metabolism during the third week of life.</title>
        <authorList>
            <person name="Brown C.T."/>
            <person name="Sharon I."/>
            <person name="Thomas B.C."/>
            <person name="Castelle C.J."/>
            <person name="Morowitz M.J."/>
            <person name="Banfield J.F."/>
        </authorList>
    </citation>
    <scope>NUCLEOTIDE SEQUENCE [LARGE SCALE GENOMIC DNA]</scope>
    <source>
        <strain evidence="9">DORA_A_5_14_21</strain>
    </source>
</reference>
<organism evidence="8 9">
    <name type="scientific">Escherichia coli DORA_A_5_14_21</name>
    <dbReference type="NCBI Taxonomy" id="1403943"/>
    <lineage>
        <taxon>Bacteria</taxon>
        <taxon>Pseudomonadati</taxon>
        <taxon>Pseudomonadota</taxon>
        <taxon>Gammaproteobacteria</taxon>
        <taxon>Enterobacterales</taxon>
        <taxon>Enterobacteriaceae</taxon>
        <taxon>Escherichia</taxon>
    </lineage>
</organism>
<dbReference type="EMBL" id="AZLZ01001084">
    <property type="protein sequence ID" value="ETJ25671.1"/>
    <property type="molecule type" value="Genomic_DNA"/>
</dbReference>
<dbReference type="InterPro" id="IPR001991">
    <property type="entry name" value="Na-dicarboxylate_symporter"/>
</dbReference>
<keyword evidence="2" id="KW-0813">Transport</keyword>
<dbReference type="Pfam" id="PF00375">
    <property type="entry name" value="SDF"/>
    <property type="match status" value="1"/>
</dbReference>
<keyword evidence="6 7" id="KW-0472">Membrane</keyword>
<dbReference type="GO" id="GO:0005886">
    <property type="term" value="C:plasma membrane"/>
    <property type="evidence" value="ECO:0007669"/>
    <property type="project" value="UniProtKB-SubCell"/>
</dbReference>
<keyword evidence="3" id="KW-1003">Cell membrane</keyword>
<evidence type="ECO:0000256" key="4">
    <source>
        <dbReference type="ARBA" id="ARBA00022692"/>
    </source>
</evidence>
<keyword evidence="5 7" id="KW-1133">Transmembrane helix</keyword>
<comment type="subcellular location">
    <subcellularLocation>
        <location evidence="1">Cell membrane</location>
        <topology evidence="1">Multi-pass membrane protein</topology>
    </subcellularLocation>
</comment>
<evidence type="ECO:0000256" key="1">
    <source>
        <dbReference type="ARBA" id="ARBA00004651"/>
    </source>
</evidence>
<gene>
    <name evidence="8" type="ORF">Q609_ECAC01084G0002</name>
</gene>
<evidence type="ECO:0000313" key="9">
    <source>
        <dbReference type="Proteomes" id="UP000018853"/>
    </source>
</evidence>
<dbReference type="GO" id="GO:0006835">
    <property type="term" value="P:dicarboxylic acid transport"/>
    <property type="evidence" value="ECO:0007669"/>
    <property type="project" value="TreeGrafter"/>
</dbReference>
<dbReference type="SUPFAM" id="SSF118215">
    <property type="entry name" value="Proton glutamate symport protein"/>
    <property type="match status" value="1"/>
</dbReference>
<dbReference type="PANTHER" id="PTHR42865:SF7">
    <property type="entry name" value="PROTON_GLUTAMATE-ASPARTATE SYMPORTER"/>
    <property type="match status" value="1"/>
</dbReference>
<evidence type="ECO:0000256" key="7">
    <source>
        <dbReference type="SAM" id="Phobius"/>
    </source>
</evidence>
<comment type="caution">
    <text evidence="8">The sequence shown here is derived from an EMBL/GenBank/DDBJ whole genome shotgun (WGS) entry which is preliminary data.</text>
</comment>
<name>W1X656_ECOLX</name>
<feature type="non-terminal residue" evidence="8">
    <location>
        <position position="132"/>
    </location>
</feature>
<dbReference type="PANTHER" id="PTHR42865">
    <property type="entry name" value="PROTON/GLUTAMATE-ASPARTATE SYMPORTER"/>
    <property type="match status" value="1"/>
</dbReference>
<evidence type="ECO:0000313" key="8">
    <source>
        <dbReference type="EMBL" id="ETJ25671.1"/>
    </source>
</evidence>
<feature type="transmembrane region" description="Helical" evidence="7">
    <location>
        <begin position="46"/>
        <end position="71"/>
    </location>
</feature>
<proteinExistence type="predicted"/>
<evidence type="ECO:0000256" key="3">
    <source>
        <dbReference type="ARBA" id="ARBA00022475"/>
    </source>
</evidence>
<evidence type="ECO:0000256" key="5">
    <source>
        <dbReference type="ARBA" id="ARBA00022989"/>
    </source>
</evidence>
<dbReference type="Gene3D" id="1.10.3860.10">
    <property type="entry name" value="Sodium:dicarboxylate symporter"/>
    <property type="match status" value="1"/>
</dbReference>
<evidence type="ECO:0000256" key="6">
    <source>
        <dbReference type="ARBA" id="ARBA00023136"/>
    </source>
</evidence>